<feature type="compositionally biased region" description="Low complexity" evidence="1">
    <location>
        <begin position="124"/>
        <end position="139"/>
    </location>
</feature>
<comment type="caution">
    <text evidence="3">The sequence shown here is derived from an EMBL/GenBank/DDBJ whole genome shotgun (WGS) entry which is preliminary data.</text>
</comment>
<keyword evidence="4" id="KW-1185">Reference proteome</keyword>
<reference evidence="3" key="1">
    <citation type="journal article" date="2023" name="Mol. Phylogenet. Evol.">
        <title>Genome-scale phylogeny and comparative genomics of the fungal order Sordariales.</title>
        <authorList>
            <person name="Hensen N."/>
            <person name="Bonometti L."/>
            <person name="Westerberg I."/>
            <person name="Brannstrom I.O."/>
            <person name="Guillou S."/>
            <person name="Cros-Aarteil S."/>
            <person name="Calhoun S."/>
            <person name="Haridas S."/>
            <person name="Kuo A."/>
            <person name="Mondo S."/>
            <person name="Pangilinan J."/>
            <person name="Riley R."/>
            <person name="LaButti K."/>
            <person name="Andreopoulos B."/>
            <person name="Lipzen A."/>
            <person name="Chen C."/>
            <person name="Yan M."/>
            <person name="Daum C."/>
            <person name="Ng V."/>
            <person name="Clum A."/>
            <person name="Steindorff A."/>
            <person name="Ohm R.A."/>
            <person name="Martin F."/>
            <person name="Silar P."/>
            <person name="Natvig D.O."/>
            <person name="Lalanne C."/>
            <person name="Gautier V."/>
            <person name="Ament-Velasquez S.L."/>
            <person name="Kruys A."/>
            <person name="Hutchinson M.I."/>
            <person name="Powell A.J."/>
            <person name="Barry K."/>
            <person name="Miller A.N."/>
            <person name="Grigoriev I.V."/>
            <person name="Debuchy R."/>
            <person name="Gladieux P."/>
            <person name="Hiltunen Thoren M."/>
            <person name="Johannesson H."/>
        </authorList>
    </citation>
    <scope>NUCLEOTIDE SEQUENCE</scope>
    <source>
        <strain evidence="3">CBS 118394</strain>
    </source>
</reference>
<accession>A0AAE0HWB2</accession>
<keyword evidence="2" id="KW-0472">Membrane</keyword>
<evidence type="ECO:0000313" key="3">
    <source>
        <dbReference type="EMBL" id="KAK3313131.1"/>
    </source>
</evidence>
<sequence>MSLLGLNPQALGKCSRCLLPRISTLPGRNSVVNLRQPLRQATTAAKPRPKKTVKLNDDVAAVTKKTLSTRSSGTTVAKSTKKNKIEVPPAETPATTAKTAAKFTRAALTSTSAAARGKSKTDIPVAVPRPAQPPAVSRPKQSIKAAWPVGQTAAAPAALNAAGEPAATPKPVDTSSPEYKQAARKYTLFIVAIPILLVTSYFLFERLAHDIAAKKIPAVTAPSAPETQTSES</sequence>
<reference evidence="3" key="2">
    <citation type="submission" date="2023-06" db="EMBL/GenBank/DDBJ databases">
        <authorList>
            <consortium name="Lawrence Berkeley National Laboratory"/>
            <person name="Haridas S."/>
            <person name="Hensen N."/>
            <person name="Bonometti L."/>
            <person name="Westerberg I."/>
            <person name="Brannstrom I.O."/>
            <person name="Guillou S."/>
            <person name="Cros-Aarteil S."/>
            <person name="Calhoun S."/>
            <person name="Kuo A."/>
            <person name="Mondo S."/>
            <person name="Pangilinan J."/>
            <person name="Riley R."/>
            <person name="Labutti K."/>
            <person name="Andreopoulos B."/>
            <person name="Lipzen A."/>
            <person name="Chen C."/>
            <person name="Yanf M."/>
            <person name="Daum C."/>
            <person name="Ng V."/>
            <person name="Clum A."/>
            <person name="Steindorff A."/>
            <person name="Ohm R."/>
            <person name="Martin F."/>
            <person name="Silar P."/>
            <person name="Natvig D."/>
            <person name="Lalanne C."/>
            <person name="Gautier V."/>
            <person name="Ament-Velasquez S.L."/>
            <person name="Kruys A."/>
            <person name="Hutchinson M.I."/>
            <person name="Powell A.J."/>
            <person name="Barry K."/>
            <person name="Miller A.N."/>
            <person name="Grigoriev I.V."/>
            <person name="Debuchy R."/>
            <person name="Gladieux P."/>
            <person name="Thoren M.H."/>
            <person name="Johannesson H."/>
        </authorList>
    </citation>
    <scope>NUCLEOTIDE SEQUENCE</scope>
    <source>
        <strain evidence="3">CBS 118394</strain>
    </source>
</reference>
<evidence type="ECO:0000256" key="1">
    <source>
        <dbReference type="SAM" id="MobiDB-lite"/>
    </source>
</evidence>
<dbReference type="EMBL" id="JAUEDM010000008">
    <property type="protein sequence ID" value="KAK3313131.1"/>
    <property type="molecule type" value="Genomic_DNA"/>
</dbReference>
<keyword evidence="2" id="KW-0812">Transmembrane</keyword>
<name>A0AAE0HWB2_9PEZI</name>
<dbReference type="AlphaFoldDB" id="A0AAE0HWB2"/>
<keyword evidence="2" id="KW-1133">Transmembrane helix</keyword>
<feature type="transmembrane region" description="Helical" evidence="2">
    <location>
        <begin position="186"/>
        <end position="204"/>
    </location>
</feature>
<dbReference type="Proteomes" id="UP001283341">
    <property type="component" value="Unassembled WGS sequence"/>
</dbReference>
<feature type="region of interest" description="Disordered" evidence="1">
    <location>
        <begin position="111"/>
        <end position="176"/>
    </location>
</feature>
<organism evidence="3 4">
    <name type="scientific">Apodospora peruviana</name>
    <dbReference type="NCBI Taxonomy" id="516989"/>
    <lineage>
        <taxon>Eukaryota</taxon>
        <taxon>Fungi</taxon>
        <taxon>Dikarya</taxon>
        <taxon>Ascomycota</taxon>
        <taxon>Pezizomycotina</taxon>
        <taxon>Sordariomycetes</taxon>
        <taxon>Sordariomycetidae</taxon>
        <taxon>Sordariales</taxon>
        <taxon>Lasiosphaeriaceae</taxon>
        <taxon>Apodospora</taxon>
    </lineage>
</organism>
<gene>
    <name evidence="3" type="ORF">B0H66DRAFT_608184</name>
</gene>
<evidence type="ECO:0000313" key="4">
    <source>
        <dbReference type="Proteomes" id="UP001283341"/>
    </source>
</evidence>
<proteinExistence type="predicted"/>
<evidence type="ECO:0000256" key="2">
    <source>
        <dbReference type="SAM" id="Phobius"/>
    </source>
</evidence>
<protein>
    <submittedName>
        <fullName evidence="3">Uncharacterized protein</fullName>
    </submittedName>
</protein>
<feature type="compositionally biased region" description="Low complexity" evidence="1">
    <location>
        <begin position="153"/>
        <end position="169"/>
    </location>
</feature>